<proteinExistence type="predicted"/>
<dbReference type="AlphaFoldDB" id="A0AAV7H6U7"/>
<protein>
    <submittedName>
        <fullName evidence="2">Uncharacterized protein</fullName>
    </submittedName>
</protein>
<sequence>MCLNVVIASNEAIELKRERWDANKKRFRGEPSKSDFRRKRPKFGGDIESRKEDFIVYVSAGGSVFVGNILLCGYCGRRDSESFGTMLGRSRLESITVPETIAVVVEFLFYNNFGLYMRCQV</sequence>
<accession>A0AAV7H6U7</accession>
<keyword evidence="1" id="KW-0812">Transmembrane</keyword>
<keyword evidence="3" id="KW-1185">Reference proteome</keyword>
<evidence type="ECO:0000313" key="3">
    <source>
        <dbReference type="Proteomes" id="UP000775213"/>
    </source>
</evidence>
<dbReference type="EMBL" id="JAGFBR010000008">
    <property type="protein sequence ID" value="KAH0463313.1"/>
    <property type="molecule type" value="Genomic_DNA"/>
</dbReference>
<evidence type="ECO:0000256" key="1">
    <source>
        <dbReference type="SAM" id="Phobius"/>
    </source>
</evidence>
<reference evidence="2 3" key="1">
    <citation type="journal article" date="2021" name="Hortic Res">
        <title>Chromosome-scale assembly of the Dendrobium chrysotoxum genome enhances the understanding of orchid evolution.</title>
        <authorList>
            <person name="Zhang Y."/>
            <person name="Zhang G.Q."/>
            <person name="Zhang D."/>
            <person name="Liu X.D."/>
            <person name="Xu X.Y."/>
            <person name="Sun W.H."/>
            <person name="Yu X."/>
            <person name="Zhu X."/>
            <person name="Wang Z.W."/>
            <person name="Zhao X."/>
            <person name="Zhong W.Y."/>
            <person name="Chen H."/>
            <person name="Yin W.L."/>
            <person name="Huang T."/>
            <person name="Niu S.C."/>
            <person name="Liu Z.J."/>
        </authorList>
    </citation>
    <scope>NUCLEOTIDE SEQUENCE [LARGE SCALE GENOMIC DNA]</scope>
    <source>
        <strain evidence="2">Lindl</strain>
    </source>
</reference>
<keyword evidence="1" id="KW-0472">Membrane</keyword>
<gene>
    <name evidence="2" type="ORF">IEQ34_007895</name>
</gene>
<comment type="caution">
    <text evidence="2">The sequence shown here is derived from an EMBL/GenBank/DDBJ whole genome shotgun (WGS) entry which is preliminary data.</text>
</comment>
<feature type="transmembrane region" description="Helical" evidence="1">
    <location>
        <begin position="54"/>
        <end position="76"/>
    </location>
</feature>
<keyword evidence="1" id="KW-1133">Transmembrane helix</keyword>
<organism evidence="2 3">
    <name type="scientific">Dendrobium chrysotoxum</name>
    <name type="common">Orchid</name>
    <dbReference type="NCBI Taxonomy" id="161865"/>
    <lineage>
        <taxon>Eukaryota</taxon>
        <taxon>Viridiplantae</taxon>
        <taxon>Streptophyta</taxon>
        <taxon>Embryophyta</taxon>
        <taxon>Tracheophyta</taxon>
        <taxon>Spermatophyta</taxon>
        <taxon>Magnoliopsida</taxon>
        <taxon>Liliopsida</taxon>
        <taxon>Asparagales</taxon>
        <taxon>Orchidaceae</taxon>
        <taxon>Epidendroideae</taxon>
        <taxon>Malaxideae</taxon>
        <taxon>Dendrobiinae</taxon>
        <taxon>Dendrobium</taxon>
    </lineage>
</organism>
<dbReference type="Proteomes" id="UP000775213">
    <property type="component" value="Unassembled WGS sequence"/>
</dbReference>
<evidence type="ECO:0000313" key="2">
    <source>
        <dbReference type="EMBL" id="KAH0463313.1"/>
    </source>
</evidence>
<name>A0AAV7H6U7_DENCH</name>